<name>A0A392UQX5_9FABA</name>
<proteinExistence type="predicted"/>
<evidence type="ECO:0000313" key="2">
    <source>
        <dbReference type="Proteomes" id="UP000265520"/>
    </source>
</evidence>
<protein>
    <submittedName>
        <fullName evidence="1">Uncharacterized protein</fullName>
    </submittedName>
</protein>
<feature type="non-terminal residue" evidence="1">
    <location>
        <position position="62"/>
    </location>
</feature>
<accession>A0A392UQX5</accession>
<sequence>MLMQVFCHLRVVQGLMARCAMMLSKVWRFFWQLRVAQEGWRDASRQQRKRKAESFCHLRVAQ</sequence>
<comment type="caution">
    <text evidence="1">The sequence shown here is derived from an EMBL/GenBank/DDBJ whole genome shotgun (WGS) entry which is preliminary data.</text>
</comment>
<reference evidence="1 2" key="1">
    <citation type="journal article" date="2018" name="Front. Plant Sci.">
        <title>Red Clover (Trifolium pratense) and Zigzag Clover (T. medium) - A Picture of Genomic Similarities and Differences.</title>
        <authorList>
            <person name="Dluhosova J."/>
            <person name="Istvanek J."/>
            <person name="Nedelnik J."/>
            <person name="Repkova J."/>
        </authorList>
    </citation>
    <scope>NUCLEOTIDE SEQUENCE [LARGE SCALE GENOMIC DNA]</scope>
    <source>
        <strain evidence="2">cv. 10/8</strain>
        <tissue evidence="1">Leaf</tissue>
    </source>
</reference>
<keyword evidence="2" id="KW-1185">Reference proteome</keyword>
<organism evidence="1 2">
    <name type="scientific">Trifolium medium</name>
    <dbReference type="NCBI Taxonomy" id="97028"/>
    <lineage>
        <taxon>Eukaryota</taxon>
        <taxon>Viridiplantae</taxon>
        <taxon>Streptophyta</taxon>
        <taxon>Embryophyta</taxon>
        <taxon>Tracheophyta</taxon>
        <taxon>Spermatophyta</taxon>
        <taxon>Magnoliopsida</taxon>
        <taxon>eudicotyledons</taxon>
        <taxon>Gunneridae</taxon>
        <taxon>Pentapetalae</taxon>
        <taxon>rosids</taxon>
        <taxon>fabids</taxon>
        <taxon>Fabales</taxon>
        <taxon>Fabaceae</taxon>
        <taxon>Papilionoideae</taxon>
        <taxon>50 kb inversion clade</taxon>
        <taxon>NPAAA clade</taxon>
        <taxon>Hologalegina</taxon>
        <taxon>IRL clade</taxon>
        <taxon>Trifolieae</taxon>
        <taxon>Trifolium</taxon>
    </lineage>
</organism>
<dbReference type="EMBL" id="LXQA010873527">
    <property type="protein sequence ID" value="MCI75024.1"/>
    <property type="molecule type" value="Genomic_DNA"/>
</dbReference>
<dbReference type="AlphaFoldDB" id="A0A392UQX5"/>
<evidence type="ECO:0000313" key="1">
    <source>
        <dbReference type="EMBL" id="MCI75024.1"/>
    </source>
</evidence>
<dbReference type="Proteomes" id="UP000265520">
    <property type="component" value="Unassembled WGS sequence"/>
</dbReference>